<sequence>MESETTKHGLERCETKRNTTQKKLSELNTNLRILTQHDAKEQMSKRKFVKNTDKLILTQHDVLEQMSKKSP</sequence>
<proteinExistence type="predicted"/>
<name>A0A9D4II73_DREPO</name>
<reference evidence="1" key="2">
    <citation type="submission" date="2020-11" db="EMBL/GenBank/DDBJ databases">
        <authorList>
            <person name="McCartney M.A."/>
            <person name="Auch B."/>
            <person name="Kono T."/>
            <person name="Mallez S."/>
            <person name="Becker A."/>
            <person name="Gohl D.M."/>
            <person name="Silverstein K.A.T."/>
            <person name="Koren S."/>
            <person name="Bechman K.B."/>
            <person name="Herman A."/>
            <person name="Abrahante J.E."/>
            <person name="Garbe J."/>
        </authorList>
    </citation>
    <scope>NUCLEOTIDE SEQUENCE</scope>
    <source>
        <strain evidence="1">Duluth1</strain>
        <tissue evidence="1">Whole animal</tissue>
    </source>
</reference>
<evidence type="ECO:0000313" key="1">
    <source>
        <dbReference type="EMBL" id="KAH3775175.1"/>
    </source>
</evidence>
<comment type="caution">
    <text evidence="1">The sequence shown here is derived from an EMBL/GenBank/DDBJ whole genome shotgun (WGS) entry which is preliminary data.</text>
</comment>
<evidence type="ECO:0000313" key="2">
    <source>
        <dbReference type="Proteomes" id="UP000828390"/>
    </source>
</evidence>
<dbReference type="Proteomes" id="UP000828390">
    <property type="component" value="Unassembled WGS sequence"/>
</dbReference>
<keyword evidence="2" id="KW-1185">Reference proteome</keyword>
<accession>A0A9D4II73</accession>
<protein>
    <submittedName>
        <fullName evidence="1">Uncharacterized protein</fullName>
    </submittedName>
</protein>
<gene>
    <name evidence="1" type="ORF">DPMN_176574</name>
</gene>
<dbReference type="EMBL" id="JAIWYP010000009">
    <property type="protein sequence ID" value="KAH3775175.1"/>
    <property type="molecule type" value="Genomic_DNA"/>
</dbReference>
<reference evidence="1" key="1">
    <citation type="journal article" date="2019" name="bioRxiv">
        <title>The Genome of the Zebra Mussel, Dreissena polymorpha: A Resource for Invasive Species Research.</title>
        <authorList>
            <person name="McCartney M.A."/>
            <person name="Auch B."/>
            <person name="Kono T."/>
            <person name="Mallez S."/>
            <person name="Zhang Y."/>
            <person name="Obille A."/>
            <person name="Becker A."/>
            <person name="Abrahante J.E."/>
            <person name="Garbe J."/>
            <person name="Badalamenti J.P."/>
            <person name="Herman A."/>
            <person name="Mangelson H."/>
            <person name="Liachko I."/>
            <person name="Sullivan S."/>
            <person name="Sone E.D."/>
            <person name="Koren S."/>
            <person name="Silverstein K.A.T."/>
            <person name="Beckman K.B."/>
            <person name="Gohl D.M."/>
        </authorList>
    </citation>
    <scope>NUCLEOTIDE SEQUENCE</scope>
    <source>
        <strain evidence="1">Duluth1</strain>
        <tissue evidence="1">Whole animal</tissue>
    </source>
</reference>
<dbReference type="AlphaFoldDB" id="A0A9D4II73"/>
<organism evidence="1 2">
    <name type="scientific">Dreissena polymorpha</name>
    <name type="common">Zebra mussel</name>
    <name type="synonym">Mytilus polymorpha</name>
    <dbReference type="NCBI Taxonomy" id="45954"/>
    <lineage>
        <taxon>Eukaryota</taxon>
        <taxon>Metazoa</taxon>
        <taxon>Spiralia</taxon>
        <taxon>Lophotrochozoa</taxon>
        <taxon>Mollusca</taxon>
        <taxon>Bivalvia</taxon>
        <taxon>Autobranchia</taxon>
        <taxon>Heteroconchia</taxon>
        <taxon>Euheterodonta</taxon>
        <taxon>Imparidentia</taxon>
        <taxon>Neoheterodontei</taxon>
        <taxon>Myida</taxon>
        <taxon>Dreissenoidea</taxon>
        <taxon>Dreissenidae</taxon>
        <taxon>Dreissena</taxon>
    </lineage>
</organism>